<dbReference type="EMBL" id="VJZN01000017">
    <property type="protein sequence ID" value="TRX05394.1"/>
    <property type="molecule type" value="Genomic_DNA"/>
</dbReference>
<dbReference type="RefSeq" id="WP_143388079.1">
    <property type="nucleotide sequence ID" value="NZ_VJZL01000039.1"/>
</dbReference>
<comment type="caution">
    <text evidence="2">The sequence shown here is derived from an EMBL/GenBank/DDBJ whole genome shotgun (WGS) entry which is preliminary data.</text>
</comment>
<name>A0A553BCI7_9FLAO</name>
<evidence type="ECO:0000313" key="4">
    <source>
        <dbReference type="Proteomes" id="UP000318669"/>
    </source>
</evidence>
<organism evidence="2 4">
    <name type="scientific">Flavobacterium gawalongense</name>
    <dbReference type="NCBI Taxonomy" id="2594432"/>
    <lineage>
        <taxon>Bacteria</taxon>
        <taxon>Pseudomonadati</taxon>
        <taxon>Bacteroidota</taxon>
        <taxon>Flavobacteriia</taxon>
        <taxon>Flavobacteriales</taxon>
        <taxon>Flavobacteriaceae</taxon>
        <taxon>Flavobacterium</taxon>
    </lineage>
</organism>
<evidence type="ECO:0000313" key="2">
    <source>
        <dbReference type="EMBL" id="TRX05938.1"/>
    </source>
</evidence>
<dbReference type="PANTHER" id="PTHR35810:SF1">
    <property type="entry name" value="CYTOPLASMIC PROTEIN"/>
    <property type="match status" value="1"/>
</dbReference>
<dbReference type="OrthoDB" id="9802752at2"/>
<protein>
    <submittedName>
        <fullName evidence="2">Virulence RhuM family protein</fullName>
    </submittedName>
</protein>
<dbReference type="AlphaFoldDB" id="A0A553BCI7"/>
<dbReference type="Pfam" id="PF13310">
    <property type="entry name" value="Virulence_RhuM"/>
    <property type="match status" value="1"/>
</dbReference>
<dbReference type="PIRSF" id="PIRSF015268">
    <property type="entry name" value="Virulence_RhuM"/>
    <property type="match status" value="1"/>
</dbReference>
<dbReference type="InterPro" id="IPR011204">
    <property type="entry name" value="Virulence_RhuM-like"/>
</dbReference>
<evidence type="ECO:0000313" key="3">
    <source>
        <dbReference type="Proteomes" id="UP000318528"/>
    </source>
</evidence>
<dbReference type="Proteomes" id="UP000318669">
    <property type="component" value="Unassembled WGS sequence"/>
</dbReference>
<keyword evidence="3" id="KW-1185">Reference proteome</keyword>
<dbReference type="EMBL" id="VJZL01000039">
    <property type="protein sequence ID" value="TRX05938.1"/>
    <property type="molecule type" value="Genomic_DNA"/>
</dbReference>
<proteinExistence type="predicted"/>
<accession>A0A553BCI7</accession>
<sequence length="333" mass="38762">MEDNQSNNIIFYNTPTANVRIEVLFNKETFWLNQLKLAELFGVDRTVVTKHLKNIFQTSELTENSVSAKIAHTAEDGKTYQTKFYNLDAIIAVGYRVNSKQATQFRIWATQTLKEYIIKGFVLNDDMLKNGKPFGKDYFDELLERIREIRTSERRMYQKLGDIFEQCSADYSINAEETKLFYKMVQNKLHFAITGKTAAEIIYDRVDRNKDFMGLSTWKNAPQGKILKSDVTIAKNYLSEPEIGDLNLLVSAFLDLAEFQARRSKLLHMKDWLERTNKFLDSNSLDILPNAGKISHDKAVEKAHQEYDFFRIEQDKNYISDLDNLIKKLDTKK</sequence>
<gene>
    <name evidence="2" type="ORF">FNW11_15305</name>
    <name evidence="1" type="ORF">FNW12_11055</name>
</gene>
<evidence type="ECO:0000313" key="1">
    <source>
        <dbReference type="EMBL" id="TRX05394.1"/>
    </source>
</evidence>
<dbReference type="PANTHER" id="PTHR35810">
    <property type="entry name" value="CYTOPLASMIC PROTEIN-RELATED"/>
    <property type="match status" value="1"/>
</dbReference>
<dbReference type="Proteomes" id="UP000318528">
    <property type="component" value="Unassembled WGS sequence"/>
</dbReference>
<reference evidence="3 4" key="1">
    <citation type="submission" date="2019-07" db="EMBL/GenBank/DDBJ databases">
        <title>Novel species of Flavobacterium.</title>
        <authorList>
            <person name="Liu Q."/>
            <person name="Xin Y.-H."/>
        </authorList>
    </citation>
    <scope>NUCLEOTIDE SEQUENCE [LARGE SCALE GENOMIC DNA]</scope>
    <source>
        <strain evidence="1 3">GSP39</strain>
        <strain evidence="2 4">GSR22</strain>
    </source>
</reference>